<keyword evidence="5" id="KW-0648">Protein biosynthesis</keyword>
<evidence type="ECO:0000256" key="4">
    <source>
        <dbReference type="ARBA" id="ARBA00031998"/>
    </source>
</evidence>
<dbReference type="PANTHER" id="PTHR21641:SF0">
    <property type="entry name" value="RNA-BINDING PROTEIN EIF1AD-RELATED"/>
    <property type="match status" value="1"/>
</dbReference>
<feature type="region of interest" description="Disordered" evidence="6">
    <location>
        <begin position="127"/>
        <end position="198"/>
    </location>
</feature>
<dbReference type="SMART" id="SM00652">
    <property type="entry name" value="eIF1a"/>
    <property type="match status" value="1"/>
</dbReference>
<name>A0AAW0ST07_SCYPA</name>
<feature type="compositionally biased region" description="Basic and acidic residues" evidence="6">
    <location>
        <begin position="170"/>
        <end position="181"/>
    </location>
</feature>
<feature type="compositionally biased region" description="Polar residues" evidence="6">
    <location>
        <begin position="182"/>
        <end position="192"/>
    </location>
</feature>
<evidence type="ECO:0000259" key="7">
    <source>
        <dbReference type="PROSITE" id="PS50832"/>
    </source>
</evidence>
<dbReference type="InterPro" id="IPR001253">
    <property type="entry name" value="TIF_eIF-1A"/>
</dbReference>
<dbReference type="InterPro" id="IPR012340">
    <property type="entry name" value="NA-bd_OB-fold"/>
</dbReference>
<keyword evidence="9" id="KW-1185">Reference proteome</keyword>
<evidence type="ECO:0000256" key="3">
    <source>
        <dbReference type="ARBA" id="ARBA00022884"/>
    </source>
</evidence>
<dbReference type="EMBL" id="JARAKH010000047">
    <property type="protein sequence ID" value="KAK8377347.1"/>
    <property type="molecule type" value="Genomic_DNA"/>
</dbReference>
<proteinExistence type="inferred from homology"/>
<protein>
    <recommendedName>
        <fullName evidence="2">Probable RNA-binding protein EIF1AD</fullName>
    </recommendedName>
    <alternativeName>
        <fullName evidence="4">Eukaryotic translation initiation factor 1A domain-containing protein</fullName>
    </alternativeName>
</protein>
<evidence type="ECO:0000256" key="6">
    <source>
        <dbReference type="SAM" id="MobiDB-lite"/>
    </source>
</evidence>
<dbReference type="Proteomes" id="UP001487740">
    <property type="component" value="Unassembled WGS sequence"/>
</dbReference>
<evidence type="ECO:0000313" key="8">
    <source>
        <dbReference type="EMBL" id="KAK8377347.1"/>
    </source>
</evidence>
<accession>A0AAW0ST07</accession>
<evidence type="ECO:0000313" key="9">
    <source>
        <dbReference type="Proteomes" id="UP001487740"/>
    </source>
</evidence>
<reference evidence="8 9" key="1">
    <citation type="submission" date="2023-03" db="EMBL/GenBank/DDBJ databases">
        <title>High-quality genome of Scylla paramamosain provides insights in environmental adaptation.</title>
        <authorList>
            <person name="Zhang L."/>
        </authorList>
    </citation>
    <scope>NUCLEOTIDE SEQUENCE [LARGE SCALE GENOMIC DNA]</scope>
    <source>
        <strain evidence="8">LZ_2023a</strain>
        <tissue evidence="8">Muscle</tissue>
    </source>
</reference>
<comment type="similarity">
    <text evidence="1">Belongs to the EIF1AD family.</text>
</comment>
<dbReference type="AlphaFoldDB" id="A0AAW0ST07"/>
<sequence length="229" mass="25925">MSVTTKKKHVERELYEDFSLPQEHQSIVRVLKPCGNNLHQVTTPEGEVFLASMPHKFRKHVWIKRGNYVVTEPIPEGNKVRAEIVRILMKDHIRHIRANNMWPTAFSELCEEERDKLCVAPQDIRVSKDSLSGSDNDDLMKNPNRPRVSYPDSESDSNSDGEDSECDGSEDSKCDGNKGSEYDSNAAQSGQGPESFEGHGWEREAWSWGSVRLNNLLAGPRCLVSTREI</sequence>
<dbReference type="Gene3D" id="2.40.50.140">
    <property type="entry name" value="Nucleic acid-binding proteins"/>
    <property type="match status" value="1"/>
</dbReference>
<gene>
    <name evidence="8" type="ORF">O3P69_013760</name>
</gene>
<dbReference type="PROSITE" id="PS50832">
    <property type="entry name" value="S1_IF1_TYPE"/>
    <property type="match status" value="1"/>
</dbReference>
<evidence type="ECO:0000256" key="5">
    <source>
        <dbReference type="PROSITE-ProRule" id="PRU00181"/>
    </source>
</evidence>
<dbReference type="InterPro" id="IPR006196">
    <property type="entry name" value="RNA-binding_domain_S1_IF1"/>
</dbReference>
<dbReference type="SUPFAM" id="SSF50249">
    <property type="entry name" value="Nucleic acid-binding proteins"/>
    <property type="match status" value="1"/>
</dbReference>
<feature type="domain" description="S1-like" evidence="7">
    <location>
        <begin position="5"/>
        <end position="89"/>
    </location>
</feature>
<comment type="caution">
    <text evidence="8">The sequence shown here is derived from an EMBL/GenBank/DDBJ whole genome shotgun (WGS) entry which is preliminary data.</text>
</comment>
<evidence type="ECO:0000256" key="2">
    <source>
        <dbReference type="ARBA" id="ARBA00020989"/>
    </source>
</evidence>
<dbReference type="GO" id="GO:0003743">
    <property type="term" value="F:translation initiation factor activity"/>
    <property type="evidence" value="ECO:0007669"/>
    <property type="project" value="UniProtKB-UniRule"/>
</dbReference>
<keyword evidence="3" id="KW-0694">RNA-binding</keyword>
<dbReference type="GO" id="GO:0005634">
    <property type="term" value="C:nucleus"/>
    <property type="evidence" value="ECO:0007669"/>
    <property type="project" value="TreeGrafter"/>
</dbReference>
<organism evidence="8 9">
    <name type="scientific">Scylla paramamosain</name>
    <name type="common">Mud crab</name>
    <dbReference type="NCBI Taxonomy" id="85552"/>
    <lineage>
        <taxon>Eukaryota</taxon>
        <taxon>Metazoa</taxon>
        <taxon>Ecdysozoa</taxon>
        <taxon>Arthropoda</taxon>
        <taxon>Crustacea</taxon>
        <taxon>Multicrustacea</taxon>
        <taxon>Malacostraca</taxon>
        <taxon>Eumalacostraca</taxon>
        <taxon>Eucarida</taxon>
        <taxon>Decapoda</taxon>
        <taxon>Pleocyemata</taxon>
        <taxon>Brachyura</taxon>
        <taxon>Eubrachyura</taxon>
        <taxon>Portunoidea</taxon>
        <taxon>Portunidae</taxon>
        <taxon>Portuninae</taxon>
        <taxon>Scylla</taxon>
    </lineage>
</organism>
<evidence type="ECO:0000256" key="1">
    <source>
        <dbReference type="ARBA" id="ARBA00007340"/>
    </source>
</evidence>
<dbReference type="PANTHER" id="PTHR21641">
    <property type="entry name" value="TRANSLATION INITIATION FACTOR-RELATED"/>
    <property type="match status" value="1"/>
</dbReference>
<dbReference type="GO" id="GO:0003723">
    <property type="term" value="F:RNA binding"/>
    <property type="evidence" value="ECO:0007669"/>
    <property type="project" value="UniProtKB-KW"/>
</dbReference>
<feature type="compositionally biased region" description="Acidic residues" evidence="6">
    <location>
        <begin position="153"/>
        <end position="169"/>
    </location>
</feature>
<keyword evidence="5" id="KW-0396">Initiation factor</keyword>
<dbReference type="Pfam" id="PF01176">
    <property type="entry name" value="eIF-1a"/>
    <property type="match status" value="1"/>
</dbReference>
<dbReference type="InterPro" id="IPR039294">
    <property type="entry name" value="EIF1AD"/>
</dbReference>